<dbReference type="InterPro" id="IPR027799">
    <property type="entry name" value="Rtf2_RING-finger"/>
</dbReference>
<dbReference type="KEGG" id="mis:MICPUN_56123"/>
<gene>
    <name evidence="2" type="ORF">MICPUN_56123</name>
</gene>
<reference evidence="2 3" key="1">
    <citation type="journal article" date="2009" name="Science">
        <title>Green evolution and dynamic adaptations revealed by genomes of the marine picoeukaryotes Micromonas.</title>
        <authorList>
            <person name="Worden A.Z."/>
            <person name="Lee J.H."/>
            <person name="Mock T."/>
            <person name="Rouze P."/>
            <person name="Simmons M.P."/>
            <person name="Aerts A.L."/>
            <person name="Allen A.E."/>
            <person name="Cuvelier M.L."/>
            <person name="Derelle E."/>
            <person name="Everett M.V."/>
            <person name="Foulon E."/>
            <person name="Grimwood J."/>
            <person name="Gundlach H."/>
            <person name="Henrissat B."/>
            <person name="Napoli C."/>
            <person name="McDonald S.M."/>
            <person name="Parker M.S."/>
            <person name="Rombauts S."/>
            <person name="Salamov A."/>
            <person name="Von Dassow P."/>
            <person name="Badger J.H."/>
            <person name="Coutinho P.M."/>
            <person name="Demir E."/>
            <person name="Dubchak I."/>
            <person name="Gentemann C."/>
            <person name="Eikrem W."/>
            <person name="Gready J.E."/>
            <person name="John U."/>
            <person name="Lanier W."/>
            <person name="Lindquist E.A."/>
            <person name="Lucas S."/>
            <person name="Mayer K.F."/>
            <person name="Moreau H."/>
            <person name="Not F."/>
            <person name="Otillar R."/>
            <person name="Panaud O."/>
            <person name="Pangilinan J."/>
            <person name="Paulsen I."/>
            <person name="Piegu B."/>
            <person name="Poliakov A."/>
            <person name="Robbens S."/>
            <person name="Schmutz J."/>
            <person name="Toulza E."/>
            <person name="Wyss T."/>
            <person name="Zelensky A."/>
            <person name="Zhou K."/>
            <person name="Armbrust E.V."/>
            <person name="Bhattacharya D."/>
            <person name="Goodenough U.W."/>
            <person name="Van de Peer Y."/>
            <person name="Grigoriev I.V."/>
        </authorList>
    </citation>
    <scope>NUCLEOTIDE SEQUENCE [LARGE SCALE GENOMIC DNA]</scope>
    <source>
        <strain evidence="3">RCC299 / NOUM17</strain>
    </source>
</reference>
<dbReference type="eggNOG" id="KOG3113">
    <property type="taxonomic scope" value="Eukaryota"/>
</dbReference>
<organism evidence="2 3">
    <name type="scientific">Micromonas commoda (strain RCC299 / NOUM17 / CCMP2709)</name>
    <name type="common">Picoplanktonic green alga</name>
    <dbReference type="NCBI Taxonomy" id="296587"/>
    <lineage>
        <taxon>Eukaryota</taxon>
        <taxon>Viridiplantae</taxon>
        <taxon>Chlorophyta</taxon>
        <taxon>Mamiellophyceae</taxon>
        <taxon>Mamiellales</taxon>
        <taxon>Mamiellaceae</taxon>
        <taxon>Micromonas</taxon>
    </lineage>
</organism>
<dbReference type="Proteomes" id="UP000002009">
    <property type="component" value="Chromosome 2"/>
</dbReference>
<feature type="region of interest" description="Disordered" evidence="1">
    <location>
        <begin position="306"/>
        <end position="352"/>
    </location>
</feature>
<dbReference type="GeneID" id="8240788"/>
<dbReference type="PANTHER" id="PTHR12775:SF2">
    <property type="entry name" value="REPLICATION TERMINATION FACTOR 2"/>
    <property type="match status" value="1"/>
</dbReference>
<dbReference type="Pfam" id="PF04641">
    <property type="entry name" value="Rtf2"/>
    <property type="match status" value="1"/>
</dbReference>
<dbReference type="OrthoDB" id="498678at2759"/>
<name>C1DXY8_MICCC</name>
<dbReference type="STRING" id="296587.C1DXY8"/>
<dbReference type="InParanoid" id="C1DXY8"/>
<dbReference type="EMBL" id="CP001323">
    <property type="protein sequence ID" value="ACO60851.1"/>
    <property type="molecule type" value="Genomic_DNA"/>
</dbReference>
<evidence type="ECO:0000256" key="1">
    <source>
        <dbReference type="SAM" id="MobiDB-lite"/>
    </source>
</evidence>
<dbReference type="InterPro" id="IPR029071">
    <property type="entry name" value="Ubiquitin-like_domsf"/>
</dbReference>
<feature type="compositionally biased region" description="Basic residues" evidence="1">
    <location>
        <begin position="310"/>
        <end position="319"/>
    </location>
</feature>
<dbReference type="PANTHER" id="PTHR12775">
    <property type="entry name" value="PROTEIN C20ORF43 HOMOLOG"/>
    <property type="match status" value="1"/>
</dbReference>
<keyword evidence="3" id="KW-1185">Reference proteome</keyword>
<evidence type="ECO:0000313" key="2">
    <source>
        <dbReference type="EMBL" id="ACO60851.1"/>
    </source>
</evidence>
<dbReference type="AlphaFoldDB" id="C1DXY8"/>
<evidence type="ECO:0000313" key="3">
    <source>
        <dbReference type="Proteomes" id="UP000002009"/>
    </source>
</evidence>
<proteinExistence type="predicted"/>
<protein>
    <submittedName>
        <fullName evidence="2">DUF602-containing protein</fullName>
    </submittedName>
</protein>
<sequence length="412" mass="44514">MRGQVFCRVGARTRATDLIGPDETVGELRARILGDAFAALPGADDVHLVHGGRWLLNPRATLASAGVRAGATLALTLRALRGGGGDGGATGAESRSAYLEMYADGGGKGFSTKRETLGGFVRYSTQSTVRDRDEREEELARWFNCAFTEQPLETGDGAIVMDRLGRLYNKEGVLNALMLKATGGVKLPQRLEHVTGMKALLTLKLHRNAGVGDKEKKKESVNAANCRLDAEAKFSCPVSGLDFNGKTKFFALSPSGLVVSERALRDAKDAVADMLGEGVKLEEQTRIPVNPKGEEAEKLKEALDEEAAKKAAKKRKKDAKKNGGVEGSPDENKEVELIPGTGIKSSTKREWNGCDELGNEQLKAQAKRWRAADHAPDGDEISKQAYASLFTGTNAESREKETFLSRNARRGW</sequence>
<dbReference type="GO" id="GO:0006274">
    <property type="term" value="P:DNA replication termination"/>
    <property type="evidence" value="ECO:0007669"/>
    <property type="project" value="TreeGrafter"/>
</dbReference>
<accession>C1DXY8</accession>
<dbReference type="InterPro" id="IPR006735">
    <property type="entry name" value="Rtf2"/>
</dbReference>
<feature type="region of interest" description="Disordered" evidence="1">
    <location>
        <begin position="392"/>
        <end position="412"/>
    </location>
</feature>
<dbReference type="OMA" id="HANKEVY"/>
<dbReference type="CDD" id="cd16653">
    <property type="entry name" value="RING-like_Rtf2"/>
    <property type="match status" value="1"/>
</dbReference>
<dbReference type="GO" id="GO:0005634">
    <property type="term" value="C:nucleus"/>
    <property type="evidence" value="ECO:0007669"/>
    <property type="project" value="TreeGrafter"/>
</dbReference>
<dbReference type="FunCoup" id="C1DXY8">
    <property type="interactions" value="1760"/>
</dbReference>
<dbReference type="RefSeq" id="XP_002499593.1">
    <property type="nucleotide sequence ID" value="XM_002499547.1"/>
</dbReference>
<dbReference type="SUPFAM" id="SSF54236">
    <property type="entry name" value="Ubiquitin-like"/>
    <property type="match status" value="1"/>
</dbReference>